<sequence length="343" mass="39023">MKPCSSPPLSRVPARPNRGLSALAYNVRGLVSIVRGDIIHNTLGAYHVLRLWHVQKIPSGLFPKTHPWATGLNPATEAPVWTENVAFRSPPRAGSGYEPDEVMLQKVGSFLADMVRKSTPVPELPHGPERRMPHVVNYLHGSVHYNGLWLLFNDFAEAKAYFSDPAFRREFRRLVREQRREVTLVFRERKYDPVEYAYFSGFIMASFPWFANVNGPGKKVMWGNPAPYPAMNIITGNWVRDVDALRKGRPSFIKEPARLDTYFAGTYGRAAAEPFFVERLVAFVENEWVRRRGFNAGLFFINRKKIDPRIYEKYVADKQVLAARQTVVPSPFEPKDAGSDSDA</sequence>
<name>A0A4Z0QJZ4_9BACT</name>
<dbReference type="AlphaFoldDB" id="A0A4Z0QJZ4"/>
<dbReference type="OrthoDB" id="256261at2"/>
<dbReference type="EMBL" id="SRMB01000001">
    <property type="protein sequence ID" value="TGE29331.1"/>
    <property type="molecule type" value="Genomic_DNA"/>
</dbReference>
<reference evidence="1 2" key="1">
    <citation type="submission" date="2019-04" db="EMBL/GenBank/DDBJ databases">
        <authorList>
            <person name="Feng G."/>
            <person name="Zhang J."/>
            <person name="Zhu H."/>
        </authorList>
    </citation>
    <scope>NUCLEOTIDE SEQUENCE [LARGE SCALE GENOMIC DNA]</scope>
    <source>
        <strain evidence="1 2">9PBR-1</strain>
    </source>
</reference>
<dbReference type="RefSeq" id="WP_135393666.1">
    <property type="nucleotide sequence ID" value="NZ_SRMB01000001.1"/>
</dbReference>
<evidence type="ECO:0000313" key="1">
    <source>
        <dbReference type="EMBL" id="TGE29331.1"/>
    </source>
</evidence>
<accession>A0A4Z0QJZ4</accession>
<evidence type="ECO:0000313" key="2">
    <source>
        <dbReference type="Proteomes" id="UP000298471"/>
    </source>
</evidence>
<comment type="caution">
    <text evidence="1">The sequence shown here is derived from an EMBL/GenBank/DDBJ whole genome shotgun (WGS) entry which is preliminary data.</text>
</comment>
<gene>
    <name evidence="1" type="ORF">E5K02_07715</name>
</gene>
<proteinExistence type="predicted"/>
<protein>
    <submittedName>
        <fullName evidence="1">Uncharacterized protein</fullName>
    </submittedName>
</protein>
<organism evidence="1 2">
    <name type="scientific">Hymenobacter metallicola</name>
    <dbReference type="NCBI Taxonomy" id="2563114"/>
    <lineage>
        <taxon>Bacteria</taxon>
        <taxon>Pseudomonadati</taxon>
        <taxon>Bacteroidota</taxon>
        <taxon>Cytophagia</taxon>
        <taxon>Cytophagales</taxon>
        <taxon>Hymenobacteraceae</taxon>
        <taxon>Hymenobacter</taxon>
    </lineage>
</organism>
<keyword evidence="2" id="KW-1185">Reference proteome</keyword>
<dbReference type="Proteomes" id="UP000298471">
    <property type="component" value="Unassembled WGS sequence"/>
</dbReference>